<accession>A0AA38NY97</accession>
<dbReference type="AlphaFoldDB" id="A0AA38NY97"/>
<organism evidence="2 3">
    <name type="scientific">Lentinula raphanica</name>
    <dbReference type="NCBI Taxonomy" id="153919"/>
    <lineage>
        <taxon>Eukaryota</taxon>
        <taxon>Fungi</taxon>
        <taxon>Dikarya</taxon>
        <taxon>Basidiomycota</taxon>
        <taxon>Agaricomycotina</taxon>
        <taxon>Agaricomycetes</taxon>
        <taxon>Agaricomycetidae</taxon>
        <taxon>Agaricales</taxon>
        <taxon>Marasmiineae</taxon>
        <taxon>Omphalotaceae</taxon>
        <taxon>Lentinula</taxon>
    </lineage>
</organism>
<feature type="compositionally biased region" description="Low complexity" evidence="1">
    <location>
        <begin position="90"/>
        <end position="101"/>
    </location>
</feature>
<proteinExistence type="predicted"/>
<name>A0AA38NY97_9AGAR</name>
<feature type="non-terminal residue" evidence="2">
    <location>
        <position position="216"/>
    </location>
</feature>
<dbReference type="Proteomes" id="UP001163846">
    <property type="component" value="Unassembled WGS sequence"/>
</dbReference>
<feature type="region of interest" description="Disordered" evidence="1">
    <location>
        <begin position="83"/>
        <end position="104"/>
    </location>
</feature>
<keyword evidence="3" id="KW-1185">Reference proteome</keyword>
<gene>
    <name evidence="2" type="ORF">F5878DRAFT_516626</name>
</gene>
<dbReference type="EMBL" id="MU806844">
    <property type="protein sequence ID" value="KAJ3832826.1"/>
    <property type="molecule type" value="Genomic_DNA"/>
</dbReference>
<evidence type="ECO:0000313" key="2">
    <source>
        <dbReference type="EMBL" id="KAJ3832826.1"/>
    </source>
</evidence>
<sequence>ITRIINHLSTKLELGSPMISLYLLQNPDHYTSHEFVPFYWKTFRKGKLIGLSSTFDYTHRPLVHDSYYLYEWIRQFTRVRKSKQKDDTSSSEINSSTTSHSMPTKNSFKQFMFMDGHPLSESHVPVHRRNPHNVVPNFLGGILPRPDKEDREYYCCTMLVLFRPWRTGFDLKEHNQTWHEAFLAYEFPPECKMYIQNINLRYEALDSRDDFRSQMK</sequence>
<evidence type="ECO:0000313" key="3">
    <source>
        <dbReference type="Proteomes" id="UP001163846"/>
    </source>
</evidence>
<reference evidence="2" key="1">
    <citation type="submission" date="2022-08" db="EMBL/GenBank/DDBJ databases">
        <authorList>
            <consortium name="DOE Joint Genome Institute"/>
            <person name="Min B."/>
            <person name="Riley R."/>
            <person name="Sierra-Patev S."/>
            <person name="Naranjo-Ortiz M."/>
            <person name="Looney B."/>
            <person name="Konkel Z."/>
            <person name="Slot J.C."/>
            <person name="Sakamoto Y."/>
            <person name="Steenwyk J.L."/>
            <person name="Rokas A."/>
            <person name="Carro J."/>
            <person name="Camarero S."/>
            <person name="Ferreira P."/>
            <person name="Molpeceres G."/>
            <person name="Ruiz-Duenas F.J."/>
            <person name="Serrano A."/>
            <person name="Henrissat B."/>
            <person name="Drula E."/>
            <person name="Hughes K.W."/>
            <person name="Mata J.L."/>
            <person name="Ishikawa N.K."/>
            <person name="Vargas-Isla R."/>
            <person name="Ushijima S."/>
            <person name="Smith C.A."/>
            <person name="Ahrendt S."/>
            <person name="Andreopoulos W."/>
            <person name="He G."/>
            <person name="Labutti K."/>
            <person name="Lipzen A."/>
            <person name="Ng V."/>
            <person name="Sandor L."/>
            <person name="Barry K."/>
            <person name="Martinez A.T."/>
            <person name="Xiao Y."/>
            <person name="Gibbons J.G."/>
            <person name="Terashima K."/>
            <person name="Hibbett D.S."/>
            <person name="Grigoriev I.V."/>
        </authorList>
    </citation>
    <scope>NUCLEOTIDE SEQUENCE</scope>
    <source>
        <strain evidence="2">TFB9207</strain>
    </source>
</reference>
<evidence type="ECO:0000256" key="1">
    <source>
        <dbReference type="SAM" id="MobiDB-lite"/>
    </source>
</evidence>
<feature type="non-terminal residue" evidence="2">
    <location>
        <position position="1"/>
    </location>
</feature>
<protein>
    <submittedName>
        <fullName evidence="2">Uncharacterized protein</fullName>
    </submittedName>
</protein>
<comment type="caution">
    <text evidence="2">The sequence shown here is derived from an EMBL/GenBank/DDBJ whole genome shotgun (WGS) entry which is preliminary data.</text>
</comment>